<dbReference type="Gene3D" id="2.20.150.10">
    <property type="entry name" value="putative 5-dehydro-2- deoxygluconokinase"/>
    <property type="match status" value="1"/>
</dbReference>
<dbReference type="HAMAP" id="MF_01668">
    <property type="entry name" value="IolC"/>
    <property type="match status" value="1"/>
</dbReference>
<evidence type="ECO:0000256" key="5">
    <source>
        <dbReference type="ARBA" id="ARBA00022840"/>
    </source>
</evidence>
<comment type="pathway">
    <text evidence="6">Polyol metabolism; myo-inositol degradation into acetyl-CoA; acetyl-CoA from myo-inositol: step 5/7.</text>
</comment>
<protein>
    <recommendedName>
        <fullName evidence="6">5-dehydro-2-deoxygluconokinase</fullName>
        <ecNumber evidence="6">2.7.1.92</ecNumber>
    </recommendedName>
    <alternativeName>
        <fullName evidence="6">2-deoxy-5-keto-D-gluconate kinase</fullName>
        <shortName evidence="6">DKG kinase</shortName>
    </alternativeName>
</protein>
<dbReference type="UniPathway" id="UPA00076">
    <property type="reaction ID" value="UER00146"/>
</dbReference>
<evidence type="ECO:0000313" key="9">
    <source>
        <dbReference type="Proteomes" id="UP000190188"/>
    </source>
</evidence>
<gene>
    <name evidence="6" type="primary">iolC</name>
    <name evidence="8" type="ORF">BVG16_21610</name>
</gene>
<dbReference type="PANTHER" id="PTHR43085">
    <property type="entry name" value="HEXOKINASE FAMILY MEMBER"/>
    <property type="match status" value="1"/>
</dbReference>
<keyword evidence="4 6" id="KW-0418">Kinase</keyword>
<dbReference type="Proteomes" id="UP000190188">
    <property type="component" value="Unassembled WGS sequence"/>
</dbReference>
<keyword evidence="2 6" id="KW-0808">Transferase</keyword>
<dbReference type="RefSeq" id="WP_078501278.1">
    <property type="nucleotide sequence ID" value="NZ_MSZX01000009.1"/>
</dbReference>
<dbReference type="STRING" id="1324314.BVG16_21610"/>
<dbReference type="GO" id="GO:0019310">
    <property type="term" value="P:inositol catabolic process"/>
    <property type="evidence" value="ECO:0007669"/>
    <property type="project" value="UniProtKB-UniRule"/>
</dbReference>
<dbReference type="InterPro" id="IPR002173">
    <property type="entry name" value="Carboh/pur_kinase_PfkB_CS"/>
</dbReference>
<comment type="catalytic activity">
    <reaction evidence="6">
        <text>5-dehydro-2-deoxy-D-gluconate + ATP = 6-phospho-5-dehydro-2-deoxy-D-gluconate + ADP + H(+)</text>
        <dbReference type="Rhea" id="RHEA:13497"/>
        <dbReference type="ChEBI" id="CHEBI:15378"/>
        <dbReference type="ChEBI" id="CHEBI:16669"/>
        <dbReference type="ChEBI" id="CHEBI:30616"/>
        <dbReference type="ChEBI" id="CHEBI:57949"/>
        <dbReference type="ChEBI" id="CHEBI:456216"/>
        <dbReference type="EC" id="2.7.1.92"/>
    </reaction>
</comment>
<comment type="similarity">
    <text evidence="1 6">Belongs to the carbohydrate kinase PfkB family.</text>
</comment>
<dbReference type="CDD" id="cd01166">
    <property type="entry name" value="KdgK"/>
    <property type="match status" value="1"/>
</dbReference>
<dbReference type="PROSITE" id="PS00584">
    <property type="entry name" value="PFKB_KINASES_2"/>
    <property type="match status" value="1"/>
</dbReference>
<evidence type="ECO:0000256" key="3">
    <source>
        <dbReference type="ARBA" id="ARBA00022741"/>
    </source>
</evidence>
<evidence type="ECO:0000256" key="1">
    <source>
        <dbReference type="ARBA" id="ARBA00010688"/>
    </source>
</evidence>
<proteinExistence type="inferred from homology"/>
<dbReference type="Gene3D" id="3.40.1190.20">
    <property type="match status" value="1"/>
</dbReference>
<evidence type="ECO:0000313" key="8">
    <source>
        <dbReference type="EMBL" id="OPA75204.1"/>
    </source>
</evidence>
<evidence type="ECO:0000256" key="6">
    <source>
        <dbReference type="HAMAP-Rule" id="MF_01668"/>
    </source>
</evidence>
<dbReference type="InterPro" id="IPR050306">
    <property type="entry name" value="PfkB_Carbo_kinase"/>
</dbReference>
<evidence type="ECO:0000256" key="4">
    <source>
        <dbReference type="ARBA" id="ARBA00022777"/>
    </source>
</evidence>
<evidence type="ECO:0000256" key="2">
    <source>
        <dbReference type="ARBA" id="ARBA00022679"/>
    </source>
</evidence>
<sequence length="333" mass="36644">MSCIQFQKNRPLDFIGLGRLCIDLNANEIHRPMEETMTFTKYVGGSPANISIALARLGMQVGFIGRVSDDAHGRFIVQYLKKLNINTDNIIVDQSGSVTGLAFTEIKSPTDCSILMYRDNVADLKLEPGDVSESYVRQAKALLISGTALAQSPSREAVFTAIEHAHKHGVIVFFDLDYRPYTWTSREETGMYYKQAAEKSDVLIGGREEFDLIEALEGSLQQDDAATARQWFDHRAQVVVVKRGGDGSTAFTSQGDRYEGSVFPAEVVKTFGAGDSFAGAFIYGMMQGWSLDKCQQFGSASASIVVSSHSCSDAMPTLQQIEDRIARYVQQGI</sequence>
<dbReference type="SUPFAM" id="SSF53613">
    <property type="entry name" value="Ribokinase-like"/>
    <property type="match status" value="1"/>
</dbReference>
<reference evidence="8 9" key="1">
    <citation type="submission" date="2017-01" db="EMBL/GenBank/DDBJ databases">
        <title>Genome analysis of Paenibacillus selenitrireducens ES3-24.</title>
        <authorList>
            <person name="Xu D."/>
            <person name="Yao R."/>
            <person name="Zheng S."/>
        </authorList>
    </citation>
    <scope>NUCLEOTIDE SEQUENCE [LARGE SCALE GENOMIC DNA]</scope>
    <source>
        <strain evidence="8 9">ES3-24</strain>
    </source>
</reference>
<dbReference type="PANTHER" id="PTHR43085:SF49">
    <property type="entry name" value="5-DEHYDRO-2-DEOXYGLUCONOKINASE"/>
    <property type="match status" value="1"/>
</dbReference>
<dbReference type="NCBIfam" id="TIGR04382">
    <property type="entry name" value="myo_inos_iolC_N"/>
    <property type="match status" value="1"/>
</dbReference>
<feature type="domain" description="Carbohydrate kinase PfkB" evidence="7">
    <location>
        <begin position="17"/>
        <end position="317"/>
    </location>
</feature>
<dbReference type="AlphaFoldDB" id="A0A1T2X5Q2"/>
<keyword evidence="9" id="KW-1185">Reference proteome</keyword>
<dbReference type="OrthoDB" id="9813569at2"/>
<evidence type="ECO:0000259" key="7">
    <source>
        <dbReference type="Pfam" id="PF00294"/>
    </source>
</evidence>
<dbReference type="InterPro" id="IPR011611">
    <property type="entry name" value="PfkB_dom"/>
</dbReference>
<keyword evidence="3 6" id="KW-0547">Nucleotide-binding</keyword>
<dbReference type="EC" id="2.7.1.92" evidence="6"/>
<comment type="caution">
    <text evidence="8">The sequence shown here is derived from an EMBL/GenBank/DDBJ whole genome shotgun (WGS) entry which is preliminary data.</text>
</comment>
<dbReference type="GO" id="GO:0047590">
    <property type="term" value="F:5-dehydro-2-deoxygluconokinase activity"/>
    <property type="evidence" value="ECO:0007669"/>
    <property type="project" value="UniProtKB-UniRule"/>
</dbReference>
<dbReference type="InterPro" id="IPR029056">
    <property type="entry name" value="Ribokinase-like"/>
</dbReference>
<accession>A0A1T2X5Q2</accession>
<keyword evidence="5 6" id="KW-0067">ATP-binding</keyword>
<dbReference type="EMBL" id="MSZX01000009">
    <property type="protein sequence ID" value="OPA75204.1"/>
    <property type="molecule type" value="Genomic_DNA"/>
</dbReference>
<name>A0A1T2X5Q2_9BACL</name>
<dbReference type="GO" id="GO:0005524">
    <property type="term" value="F:ATP binding"/>
    <property type="evidence" value="ECO:0007669"/>
    <property type="project" value="UniProtKB-UniRule"/>
</dbReference>
<dbReference type="InterPro" id="IPR022841">
    <property type="entry name" value="DKG_kinase_firmi"/>
</dbReference>
<comment type="function">
    <text evidence="6">Catalyzes the phosphorylation of 5-dehydro-2-deoxy-D-gluconate (2-deoxy-5-keto-D-gluconate or DKG) to 6-phospho-5-dehydro-2-deoxy-D-gluconate (DKGP).</text>
</comment>
<dbReference type="InterPro" id="IPR030830">
    <property type="entry name" value="Myo_inos_IolC"/>
</dbReference>
<dbReference type="Pfam" id="PF00294">
    <property type="entry name" value="PfkB"/>
    <property type="match status" value="1"/>
</dbReference>
<dbReference type="InterPro" id="IPR023314">
    <property type="entry name" value="Myo_inos_IolC-like_sf"/>
</dbReference>
<organism evidence="8 9">
    <name type="scientific">Paenibacillus selenitireducens</name>
    <dbReference type="NCBI Taxonomy" id="1324314"/>
    <lineage>
        <taxon>Bacteria</taxon>
        <taxon>Bacillati</taxon>
        <taxon>Bacillota</taxon>
        <taxon>Bacilli</taxon>
        <taxon>Bacillales</taxon>
        <taxon>Paenibacillaceae</taxon>
        <taxon>Paenibacillus</taxon>
    </lineage>
</organism>